<feature type="non-terminal residue" evidence="1">
    <location>
        <position position="1"/>
    </location>
</feature>
<dbReference type="AlphaFoldDB" id="A0A371IIB9"/>
<evidence type="ECO:0000313" key="2">
    <source>
        <dbReference type="Proteomes" id="UP000257109"/>
    </source>
</evidence>
<name>A0A371IIB9_MUCPR</name>
<protein>
    <submittedName>
        <fullName evidence="1">Uncharacterized protein</fullName>
    </submittedName>
</protein>
<accession>A0A371IIB9</accession>
<evidence type="ECO:0000313" key="1">
    <source>
        <dbReference type="EMBL" id="RDY14800.1"/>
    </source>
</evidence>
<organism evidence="1 2">
    <name type="scientific">Mucuna pruriens</name>
    <name type="common">Velvet bean</name>
    <name type="synonym">Dolichos pruriens</name>
    <dbReference type="NCBI Taxonomy" id="157652"/>
    <lineage>
        <taxon>Eukaryota</taxon>
        <taxon>Viridiplantae</taxon>
        <taxon>Streptophyta</taxon>
        <taxon>Embryophyta</taxon>
        <taxon>Tracheophyta</taxon>
        <taxon>Spermatophyta</taxon>
        <taxon>Magnoliopsida</taxon>
        <taxon>eudicotyledons</taxon>
        <taxon>Gunneridae</taxon>
        <taxon>Pentapetalae</taxon>
        <taxon>rosids</taxon>
        <taxon>fabids</taxon>
        <taxon>Fabales</taxon>
        <taxon>Fabaceae</taxon>
        <taxon>Papilionoideae</taxon>
        <taxon>50 kb inversion clade</taxon>
        <taxon>NPAAA clade</taxon>
        <taxon>indigoferoid/millettioid clade</taxon>
        <taxon>Phaseoleae</taxon>
        <taxon>Mucuna</taxon>
    </lineage>
</organism>
<dbReference type="EMBL" id="QJKJ01000012">
    <property type="protein sequence ID" value="RDY14800.1"/>
    <property type="molecule type" value="Genomic_DNA"/>
</dbReference>
<keyword evidence="2" id="KW-1185">Reference proteome</keyword>
<sequence>MHLSSSKDENKEANFYLMAKTLSDDEDDEEVNFNNLEYFQIAYQELLSNSSTLSLGYKELKKNFQKFESLEKENGILKKENEKLKEEQTSDLSKVNILKVNELQREVINLRQSLAKFVKGIRCPKGPSKPTRTNRREPKKIWVPKSMIIIVAYVFNRRKKTPVIIPRQWVLTTHDE</sequence>
<comment type="caution">
    <text evidence="1">The sequence shown here is derived from an EMBL/GenBank/DDBJ whole genome shotgun (WGS) entry which is preliminary data.</text>
</comment>
<proteinExistence type="predicted"/>
<dbReference type="Proteomes" id="UP000257109">
    <property type="component" value="Unassembled WGS sequence"/>
</dbReference>
<reference evidence="1" key="1">
    <citation type="submission" date="2018-05" db="EMBL/GenBank/DDBJ databases">
        <title>Draft genome of Mucuna pruriens seed.</title>
        <authorList>
            <person name="Nnadi N.E."/>
            <person name="Vos R."/>
            <person name="Hasami M.H."/>
            <person name="Devisetty U.K."/>
            <person name="Aguiy J.C."/>
        </authorList>
    </citation>
    <scope>NUCLEOTIDE SEQUENCE [LARGE SCALE GENOMIC DNA]</scope>
    <source>
        <strain evidence="1">JCA_2017</strain>
    </source>
</reference>
<gene>
    <name evidence="1" type="ORF">CR513_00064</name>
</gene>